<protein>
    <recommendedName>
        <fullName evidence="5">Lipoprotein</fullName>
    </recommendedName>
</protein>
<feature type="transmembrane region" description="Helical" evidence="2">
    <location>
        <begin position="58"/>
        <end position="80"/>
    </location>
</feature>
<dbReference type="AlphaFoldDB" id="A0A1S1N039"/>
<proteinExistence type="predicted"/>
<keyword evidence="4" id="KW-1185">Reference proteome</keyword>
<name>A0A1S1N039_9GAMM</name>
<dbReference type="EMBL" id="MNAN01000034">
    <property type="protein sequence ID" value="OHU94553.1"/>
    <property type="molecule type" value="Genomic_DNA"/>
</dbReference>
<dbReference type="PROSITE" id="PS51257">
    <property type="entry name" value="PROKAR_LIPOPROTEIN"/>
    <property type="match status" value="1"/>
</dbReference>
<feature type="compositionally biased region" description="Polar residues" evidence="1">
    <location>
        <begin position="92"/>
        <end position="116"/>
    </location>
</feature>
<evidence type="ECO:0000256" key="1">
    <source>
        <dbReference type="SAM" id="MobiDB-lite"/>
    </source>
</evidence>
<dbReference type="RefSeq" id="WP_070993021.1">
    <property type="nucleotide sequence ID" value="NZ_CBCSHD010000010.1"/>
</dbReference>
<gene>
    <name evidence="3" type="ORF">BIW53_15950</name>
</gene>
<evidence type="ECO:0000313" key="4">
    <source>
        <dbReference type="Proteomes" id="UP000180253"/>
    </source>
</evidence>
<dbReference type="OrthoDB" id="6314654at2"/>
<evidence type="ECO:0008006" key="5">
    <source>
        <dbReference type="Google" id="ProtNLM"/>
    </source>
</evidence>
<feature type="region of interest" description="Disordered" evidence="1">
    <location>
        <begin position="92"/>
        <end position="127"/>
    </location>
</feature>
<accession>A0A1S1N039</accession>
<keyword evidence="2" id="KW-0472">Membrane</keyword>
<evidence type="ECO:0000256" key="2">
    <source>
        <dbReference type="SAM" id="Phobius"/>
    </source>
</evidence>
<sequence>MKRILLCVTVVTLTSGCVFVPKEVSYFHERCQIYAKKAVLDSENTTRLASCSGSKCGMYLVGAGVVSAASLVVSGSIVLIQNVVHWQEKNKNCNPLSEQKTNAQPKQDSTTSTQDGEPNELSEIERR</sequence>
<keyword evidence="2" id="KW-0812">Transmembrane</keyword>
<keyword evidence="2" id="KW-1133">Transmembrane helix</keyword>
<comment type="caution">
    <text evidence="3">The sequence shown here is derived from an EMBL/GenBank/DDBJ whole genome shotgun (WGS) entry which is preliminary data.</text>
</comment>
<dbReference type="STRING" id="327939.BIW53_15950"/>
<reference evidence="3 4" key="1">
    <citation type="submission" date="2016-10" db="EMBL/GenBank/DDBJ databases">
        <title>Pseudoalteromonas amylolytica sp. nov., isolated from the surface seawater.</title>
        <authorList>
            <person name="Wu Y.-H."/>
            <person name="Cheng H."/>
            <person name="Jin X.-B."/>
            <person name="Wang C.-S."/>
            <person name="Xu X.-W."/>
        </authorList>
    </citation>
    <scope>NUCLEOTIDE SEQUENCE [LARGE SCALE GENOMIC DNA]</scope>
    <source>
        <strain evidence="3 4">JCM 12483</strain>
    </source>
</reference>
<organism evidence="3 4">
    <name type="scientific">Pseudoalteromonas byunsanensis</name>
    <dbReference type="NCBI Taxonomy" id="327939"/>
    <lineage>
        <taxon>Bacteria</taxon>
        <taxon>Pseudomonadati</taxon>
        <taxon>Pseudomonadota</taxon>
        <taxon>Gammaproteobacteria</taxon>
        <taxon>Alteromonadales</taxon>
        <taxon>Pseudoalteromonadaceae</taxon>
        <taxon>Pseudoalteromonas</taxon>
    </lineage>
</organism>
<feature type="compositionally biased region" description="Acidic residues" evidence="1">
    <location>
        <begin position="117"/>
        <end position="127"/>
    </location>
</feature>
<evidence type="ECO:0000313" key="3">
    <source>
        <dbReference type="EMBL" id="OHU94553.1"/>
    </source>
</evidence>
<dbReference type="Proteomes" id="UP000180253">
    <property type="component" value="Unassembled WGS sequence"/>
</dbReference>